<feature type="compositionally biased region" description="Low complexity" evidence="1">
    <location>
        <begin position="33"/>
        <end position="43"/>
    </location>
</feature>
<name>A0ABU4F5A1_9ACTN</name>
<keyword evidence="3" id="KW-1185">Reference proteome</keyword>
<comment type="caution">
    <text evidence="2">The sequence shown here is derived from an EMBL/GenBank/DDBJ whole genome shotgun (WGS) entry which is preliminary data.</text>
</comment>
<sequence length="146" mass="15690">MSIEAMLRRDAQALVWSMNDAEKQQLRDEIFPAGDASDSSAAGRFGSLQAAGPDSGQGLSEREEAVAVSGGDHTVLDRYREEGVRHAASARRAAELLELIGDDESAGRWWRTAARLGDPDAIDYVDAFLGTPPNHGALAPQRTEGR</sequence>
<dbReference type="Proteomes" id="UP001187346">
    <property type="component" value="Unassembled WGS sequence"/>
</dbReference>
<dbReference type="RefSeq" id="WP_317770536.1">
    <property type="nucleotide sequence ID" value="NZ_JAWMAJ010000017.1"/>
</dbReference>
<organism evidence="2 3">
    <name type="scientific">Streptomyces prunicolor</name>
    <dbReference type="NCBI Taxonomy" id="67348"/>
    <lineage>
        <taxon>Bacteria</taxon>
        <taxon>Bacillati</taxon>
        <taxon>Actinomycetota</taxon>
        <taxon>Actinomycetes</taxon>
        <taxon>Kitasatosporales</taxon>
        <taxon>Streptomycetaceae</taxon>
        <taxon>Streptomyces</taxon>
    </lineage>
</organism>
<evidence type="ECO:0000256" key="1">
    <source>
        <dbReference type="SAM" id="MobiDB-lite"/>
    </source>
</evidence>
<protein>
    <submittedName>
        <fullName evidence="2">Uncharacterized protein</fullName>
    </submittedName>
</protein>
<proteinExistence type="predicted"/>
<evidence type="ECO:0000313" key="2">
    <source>
        <dbReference type="EMBL" id="MDV7215777.1"/>
    </source>
</evidence>
<feature type="region of interest" description="Disordered" evidence="1">
    <location>
        <begin position="27"/>
        <end position="71"/>
    </location>
</feature>
<evidence type="ECO:0000313" key="3">
    <source>
        <dbReference type="Proteomes" id="UP001187346"/>
    </source>
</evidence>
<gene>
    <name evidence="2" type="ORF">R5A26_07415</name>
</gene>
<accession>A0ABU4F5A1</accession>
<reference evidence="2 3" key="1">
    <citation type="submission" date="2023-10" db="EMBL/GenBank/DDBJ databases">
        <title>Characterization of rhizosphere-enriched actinobacteria from wheat plants lab-grown on chernevaya soil.</title>
        <authorList>
            <person name="Tikhonova E.N."/>
            <person name="Konopkin A."/>
            <person name="Kravchenko I.K."/>
        </authorList>
    </citation>
    <scope>NUCLEOTIDE SEQUENCE [LARGE SCALE GENOMIC DNA]</scope>
    <source>
        <strain evidence="2 3">RR29</strain>
    </source>
</reference>
<dbReference type="EMBL" id="JAWMAJ010000017">
    <property type="protein sequence ID" value="MDV7215777.1"/>
    <property type="molecule type" value="Genomic_DNA"/>
</dbReference>